<name>A0A4Y2LZJ4_ARAVE</name>
<protein>
    <submittedName>
        <fullName evidence="1">Uncharacterized protein</fullName>
    </submittedName>
</protein>
<sequence length="104" mass="11391">MIYSEIGSILARVQVESGLEPGTLGPESEILPLGHHWSSCSCKLHGIRRSLSPLAVRLLLQLIQYFVNNPAQKCERAHGPSEAGPSVFRYNKLGDILEVPVVSK</sequence>
<keyword evidence="2" id="KW-1185">Reference proteome</keyword>
<dbReference type="AlphaFoldDB" id="A0A4Y2LZJ4"/>
<comment type="caution">
    <text evidence="1">The sequence shown here is derived from an EMBL/GenBank/DDBJ whole genome shotgun (WGS) entry which is preliminary data.</text>
</comment>
<gene>
    <name evidence="1" type="ORF">AVEN_258539_1</name>
</gene>
<evidence type="ECO:0000313" key="1">
    <source>
        <dbReference type="EMBL" id="GBN19892.1"/>
    </source>
</evidence>
<dbReference type="EMBL" id="BGPR01006537">
    <property type="protein sequence ID" value="GBN19892.1"/>
    <property type="molecule type" value="Genomic_DNA"/>
</dbReference>
<proteinExistence type="predicted"/>
<evidence type="ECO:0000313" key="2">
    <source>
        <dbReference type="Proteomes" id="UP000499080"/>
    </source>
</evidence>
<dbReference type="Proteomes" id="UP000499080">
    <property type="component" value="Unassembled WGS sequence"/>
</dbReference>
<reference evidence="1 2" key="1">
    <citation type="journal article" date="2019" name="Sci. Rep.">
        <title>Orb-weaving spider Araneus ventricosus genome elucidates the spidroin gene catalogue.</title>
        <authorList>
            <person name="Kono N."/>
            <person name="Nakamura H."/>
            <person name="Ohtoshi R."/>
            <person name="Moran D.A.P."/>
            <person name="Shinohara A."/>
            <person name="Yoshida Y."/>
            <person name="Fujiwara M."/>
            <person name="Mori M."/>
            <person name="Tomita M."/>
            <person name="Arakawa K."/>
        </authorList>
    </citation>
    <scope>NUCLEOTIDE SEQUENCE [LARGE SCALE GENOMIC DNA]</scope>
</reference>
<accession>A0A4Y2LZJ4</accession>
<organism evidence="1 2">
    <name type="scientific">Araneus ventricosus</name>
    <name type="common">Orbweaver spider</name>
    <name type="synonym">Epeira ventricosa</name>
    <dbReference type="NCBI Taxonomy" id="182803"/>
    <lineage>
        <taxon>Eukaryota</taxon>
        <taxon>Metazoa</taxon>
        <taxon>Ecdysozoa</taxon>
        <taxon>Arthropoda</taxon>
        <taxon>Chelicerata</taxon>
        <taxon>Arachnida</taxon>
        <taxon>Araneae</taxon>
        <taxon>Araneomorphae</taxon>
        <taxon>Entelegynae</taxon>
        <taxon>Araneoidea</taxon>
        <taxon>Araneidae</taxon>
        <taxon>Araneus</taxon>
    </lineage>
</organism>